<evidence type="ECO:0000256" key="8">
    <source>
        <dbReference type="ARBA" id="ARBA00034617"/>
    </source>
</evidence>
<keyword evidence="15" id="KW-1185">Reference proteome</keyword>
<proteinExistence type="inferred from homology"/>
<evidence type="ECO:0000256" key="3">
    <source>
        <dbReference type="ARBA" id="ARBA00022801"/>
    </source>
</evidence>
<protein>
    <recommendedName>
        <fullName evidence="9">DNA 3'-5' helicase</fullName>
        <ecNumber evidence="9">5.6.2.4</ecNumber>
    </recommendedName>
</protein>
<dbReference type="EMBL" id="CP018866">
    <property type="protein sequence ID" value="AST90670.1"/>
    <property type="molecule type" value="Genomic_DNA"/>
</dbReference>
<dbReference type="GO" id="GO:0000725">
    <property type="term" value="P:recombinational repair"/>
    <property type="evidence" value="ECO:0007669"/>
    <property type="project" value="TreeGrafter"/>
</dbReference>
<dbReference type="RefSeq" id="WP_066414666.1">
    <property type="nucleotide sequence ID" value="NZ_CP018866.1"/>
</dbReference>
<dbReference type="KEGG" id="bcoh:BC6307_04915"/>
<dbReference type="InterPro" id="IPR027417">
    <property type="entry name" value="P-loop_NTPase"/>
</dbReference>
<dbReference type="GO" id="GO:0016887">
    <property type="term" value="F:ATP hydrolysis activity"/>
    <property type="evidence" value="ECO:0007669"/>
    <property type="project" value="RHEA"/>
</dbReference>
<gene>
    <name evidence="14" type="ORF">BC6307_04915</name>
</gene>
<feature type="domain" description="UvrD-like helicase C-terminal" evidence="13">
    <location>
        <begin position="423"/>
        <end position="690"/>
    </location>
</feature>
<dbReference type="Gene3D" id="3.40.50.300">
    <property type="entry name" value="P-loop containing nucleotide triphosphate hydrolases"/>
    <property type="match status" value="2"/>
</dbReference>
<evidence type="ECO:0000313" key="15">
    <source>
        <dbReference type="Proteomes" id="UP000215224"/>
    </source>
</evidence>
<evidence type="ECO:0000259" key="12">
    <source>
        <dbReference type="PROSITE" id="PS51198"/>
    </source>
</evidence>
<dbReference type="GO" id="GO:0005829">
    <property type="term" value="C:cytosol"/>
    <property type="evidence" value="ECO:0007669"/>
    <property type="project" value="TreeGrafter"/>
</dbReference>
<keyword evidence="2 11" id="KW-0547">Nucleotide-binding</keyword>
<dbReference type="PANTHER" id="PTHR11070:SF2">
    <property type="entry name" value="ATP-DEPENDENT DNA HELICASE SRS2"/>
    <property type="match status" value="1"/>
</dbReference>
<organism evidence="14 15">
    <name type="scientific">Sutcliffiella cohnii</name>
    <dbReference type="NCBI Taxonomy" id="33932"/>
    <lineage>
        <taxon>Bacteria</taxon>
        <taxon>Bacillati</taxon>
        <taxon>Bacillota</taxon>
        <taxon>Bacilli</taxon>
        <taxon>Bacillales</taxon>
        <taxon>Bacillaceae</taxon>
        <taxon>Sutcliffiella</taxon>
    </lineage>
</organism>
<dbReference type="SUPFAM" id="SSF52540">
    <property type="entry name" value="P-loop containing nucleoside triphosphate hydrolases"/>
    <property type="match status" value="1"/>
</dbReference>
<evidence type="ECO:0000256" key="7">
    <source>
        <dbReference type="ARBA" id="ARBA00023235"/>
    </source>
</evidence>
<dbReference type="Gene3D" id="1.10.10.160">
    <property type="match status" value="1"/>
</dbReference>
<evidence type="ECO:0000256" key="10">
    <source>
        <dbReference type="ARBA" id="ARBA00048988"/>
    </source>
</evidence>
<dbReference type="Pfam" id="PF00580">
    <property type="entry name" value="UvrD-helicase"/>
    <property type="match status" value="1"/>
</dbReference>
<dbReference type="STRING" id="1314751.GCA_001591425_01701"/>
<dbReference type="CDD" id="cd18807">
    <property type="entry name" value="SF1_C_UvrD"/>
    <property type="match status" value="1"/>
</dbReference>
<dbReference type="InterPro" id="IPR000212">
    <property type="entry name" value="DNA_helicase_UvrD/REP"/>
</dbReference>
<dbReference type="GO" id="GO:0003677">
    <property type="term" value="F:DNA binding"/>
    <property type="evidence" value="ECO:0007669"/>
    <property type="project" value="UniProtKB-KW"/>
</dbReference>
<evidence type="ECO:0000313" key="14">
    <source>
        <dbReference type="EMBL" id="AST90670.1"/>
    </source>
</evidence>
<dbReference type="PANTHER" id="PTHR11070">
    <property type="entry name" value="UVRD / RECB / PCRA DNA HELICASE FAMILY MEMBER"/>
    <property type="match status" value="1"/>
</dbReference>
<feature type="domain" description="UvrD-like helicase ATP-binding" evidence="12">
    <location>
        <begin position="146"/>
        <end position="422"/>
    </location>
</feature>
<dbReference type="GO" id="GO:0005524">
    <property type="term" value="F:ATP binding"/>
    <property type="evidence" value="ECO:0007669"/>
    <property type="project" value="UniProtKB-UniRule"/>
</dbReference>
<keyword evidence="4 11" id="KW-0347">Helicase</keyword>
<dbReference type="GO" id="GO:0043138">
    <property type="term" value="F:3'-5' DNA helicase activity"/>
    <property type="evidence" value="ECO:0007669"/>
    <property type="project" value="UniProtKB-EC"/>
</dbReference>
<dbReference type="GO" id="GO:0033202">
    <property type="term" value="C:DNA helicase complex"/>
    <property type="evidence" value="ECO:0007669"/>
    <property type="project" value="TreeGrafter"/>
</dbReference>
<evidence type="ECO:0000256" key="11">
    <source>
        <dbReference type="PROSITE-ProRule" id="PRU00560"/>
    </source>
</evidence>
<dbReference type="Pfam" id="PF13361">
    <property type="entry name" value="UvrD_C"/>
    <property type="match status" value="1"/>
</dbReference>
<dbReference type="CDD" id="cd17932">
    <property type="entry name" value="DEXQc_UvrD"/>
    <property type="match status" value="1"/>
</dbReference>
<dbReference type="Gene3D" id="1.10.486.10">
    <property type="entry name" value="PCRA, domain 4"/>
    <property type="match status" value="1"/>
</dbReference>
<dbReference type="InterPro" id="IPR014016">
    <property type="entry name" value="UvrD-like_ATP-bd"/>
</dbReference>
<dbReference type="InterPro" id="IPR014017">
    <property type="entry name" value="DNA_helicase_UvrD-like_C"/>
</dbReference>
<dbReference type="PROSITE" id="PS51217">
    <property type="entry name" value="UVRD_HELICASE_CTER"/>
    <property type="match status" value="1"/>
</dbReference>
<evidence type="ECO:0000259" key="13">
    <source>
        <dbReference type="PROSITE" id="PS51217"/>
    </source>
</evidence>
<dbReference type="InterPro" id="IPR013986">
    <property type="entry name" value="DExx_box_DNA_helicase_dom_sf"/>
</dbReference>
<sequence>MKLAIWKSQPISLNKIARERYQQIYELGQRYELTCSICSTRVKMYLGIYEEPHFYPVDKSINHEECERKAATMESPIVEIEESASYLEQNGFRIPKSRSISTQPSIDQTSWKAPKYISNLPIYLQNITNTPAPESPFWEQLLKKNIVLDFSQREAVKHVDGPLLVLAGAGSGKTRVLTTRVAYMIGEQKIDPRSIMLVTFTAKAAQEMKERLSLYTNRASMNGVVAGTFHSIFYRIVSHHEPSRWNHEKLLKWEWQKEQFLKQTGRSLGLDEKEFPWDEAIQMISYWKNNLQFPNDIKASNKTEEDYLHLYKEYEQWKKTNEFFDFDDMLIGCYELFTRDENLLQKYQQRFQYFLIDEFQDINKVQYETIKLLAKSKNLCVVGDDDQSIYAFRGSDPSYIVNFDRDFPTTKVVTLSENYRSTHAIVASANKVIAHNKKRKQKSMNAQVDNKKSPLLFFPHDEEEEATMIVQDMKERIENGDNPNDFAILYRTHSAARAIFERLTQSGLPFSIDQDYDSFYNRRIVKSMIAFLRLSHDKNDVKALTDILPALFLKQSSLQDAKAISILEDCDLAVALSKISNIAPFQAKKLKKLVPLFSSLQAVTPTVALEIIEKDMGFSDYVKKRGNEGNMVEKGSDDVRDLKVVAKKFSTVEDFLAHIDDMIAKTTEMKKLSKQFKDAIRLSTIHRAKGLEYKKVYILSVVDGGIPHDFALEDVRNGDYHSLEEERRLLYVAMTRAKEELFLSVPQNRRGKKAYLSRFIKQILPN</sequence>
<name>A0A223KMD6_9BACI</name>
<dbReference type="EC" id="5.6.2.4" evidence="9"/>
<accession>A0A223KMD6</accession>
<keyword evidence="7" id="KW-0413">Isomerase</keyword>
<dbReference type="AlphaFoldDB" id="A0A223KMD6"/>
<comment type="catalytic activity">
    <reaction evidence="10">
        <text>ATP + H2O = ADP + phosphate + H(+)</text>
        <dbReference type="Rhea" id="RHEA:13065"/>
        <dbReference type="ChEBI" id="CHEBI:15377"/>
        <dbReference type="ChEBI" id="CHEBI:15378"/>
        <dbReference type="ChEBI" id="CHEBI:30616"/>
        <dbReference type="ChEBI" id="CHEBI:43474"/>
        <dbReference type="ChEBI" id="CHEBI:456216"/>
        <dbReference type="EC" id="5.6.2.4"/>
    </reaction>
</comment>
<evidence type="ECO:0000256" key="9">
    <source>
        <dbReference type="ARBA" id="ARBA00034808"/>
    </source>
</evidence>
<evidence type="ECO:0000256" key="6">
    <source>
        <dbReference type="ARBA" id="ARBA00023125"/>
    </source>
</evidence>
<evidence type="ECO:0000256" key="4">
    <source>
        <dbReference type="ARBA" id="ARBA00022806"/>
    </source>
</evidence>
<keyword evidence="5 11" id="KW-0067">ATP-binding</keyword>
<evidence type="ECO:0000256" key="2">
    <source>
        <dbReference type="ARBA" id="ARBA00022741"/>
    </source>
</evidence>
<reference evidence="14 15" key="1">
    <citation type="submission" date="2016-12" db="EMBL/GenBank/DDBJ databases">
        <title>The whole genome sequencing and assembly of Bacillus cohnii DSM 6307T strain.</title>
        <authorList>
            <person name="Lee Y.-J."/>
            <person name="Yi H."/>
            <person name="Bahn Y.-S."/>
            <person name="Kim J.F."/>
            <person name="Lee D.-W."/>
        </authorList>
    </citation>
    <scope>NUCLEOTIDE SEQUENCE [LARGE SCALE GENOMIC DNA]</scope>
    <source>
        <strain evidence="14 15">DSM 6307</strain>
    </source>
</reference>
<evidence type="ECO:0000256" key="5">
    <source>
        <dbReference type="ARBA" id="ARBA00022840"/>
    </source>
</evidence>
<feature type="binding site" evidence="11">
    <location>
        <begin position="167"/>
        <end position="174"/>
    </location>
    <ligand>
        <name>ATP</name>
        <dbReference type="ChEBI" id="CHEBI:30616"/>
    </ligand>
</feature>
<comment type="catalytic activity">
    <reaction evidence="8">
        <text>Couples ATP hydrolysis with the unwinding of duplex DNA by translocating in the 3'-5' direction.</text>
        <dbReference type="EC" id="5.6.2.4"/>
    </reaction>
</comment>
<dbReference type="PROSITE" id="PS51198">
    <property type="entry name" value="UVRD_HELICASE_ATP_BIND"/>
    <property type="match status" value="1"/>
</dbReference>
<dbReference type="Proteomes" id="UP000215224">
    <property type="component" value="Chromosome"/>
</dbReference>
<comment type="similarity">
    <text evidence="1">Belongs to the helicase family. UvrD subfamily.</text>
</comment>
<keyword evidence="3 11" id="KW-0378">Hydrolase</keyword>
<evidence type="ECO:0000256" key="1">
    <source>
        <dbReference type="ARBA" id="ARBA00009922"/>
    </source>
</evidence>
<keyword evidence="6" id="KW-0238">DNA-binding</keyword>